<name>A0AAU8B8X0_9CAUD</name>
<evidence type="ECO:0000313" key="2">
    <source>
        <dbReference type="EMBL" id="XCD07377.1"/>
    </source>
</evidence>
<proteinExistence type="predicted"/>
<feature type="region of interest" description="Disordered" evidence="1">
    <location>
        <begin position="1"/>
        <end position="21"/>
    </location>
</feature>
<protein>
    <submittedName>
        <fullName evidence="2">Uncharacterized protein</fullName>
    </submittedName>
</protein>
<reference evidence="2" key="1">
    <citation type="submission" date="2024-03" db="EMBL/GenBank/DDBJ databases">
        <title>Diverse circular DNA viruses in blood, oral, and fecal samples of captive lemurs.</title>
        <authorList>
            <person name="Paietta E.N."/>
            <person name="Kraberger S."/>
            <person name="Lund M.C."/>
            <person name="Custer J.M."/>
            <person name="Vargas K.M."/>
            <person name="Ehmke E.E."/>
            <person name="Yoder A.D."/>
            <person name="Varsani A."/>
        </authorList>
    </citation>
    <scope>NUCLEOTIDE SEQUENCE</scope>
    <source>
        <strain evidence="2">Duke_28FF_219</strain>
    </source>
</reference>
<evidence type="ECO:0000256" key="1">
    <source>
        <dbReference type="SAM" id="MobiDB-lite"/>
    </source>
</evidence>
<dbReference type="EMBL" id="PP511788">
    <property type="protein sequence ID" value="XCD07377.1"/>
    <property type="molecule type" value="Genomic_DNA"/>
</dbReference>
<sequence>MPFAVPSIPATPTISALSTPTARPTIATRTIPAAWPPDFTKWVKCSNESEPDPCKRKDTSPE</sequence>
<accession>A0AAU8B8X0</accession>
<organism evidence="2">
    <name type="scientific">Dulem virus 34</name>
    <dbReference type="NCBI Taxonomy" id="3145752"/>
    <lineage>
        <taxon>Viruses</taxon>
        <taxon>Duplodnaviria</taxon>
        <taxon>Heunggongvirae</taxon>
        <taxon>Uroviricota</taxon>
        <taxon>Caudoviricetes</taxon>
    </lineage>
</organism>